<feature type="compositionally biased region" description="Acidic residues" evidence="3">
    <location>
        <begin position="107"/>
        <end position="137"/>
    </location>
</feature>
<reference evidence="7" key="1">
    <citation type="submission" date="2025-08" db="UniProtKB">
        <authorList>
            <consortium name="RefSeq"/>
        </authorList>
    </citation>
    <scope>IDENTIFICATION</scope>
    <source>
        <tissue evidence="7">Leaf</tissue>
    </source>
</reference>
<keyword evidence="2" id="KW-0690">Ribosome biogenesis</keyword>
<evidence type="ECO:0000256" key="2">
    <source>
        <dbReference type="ARBA" id="ARBA00022517"/>
    </source>
</evidence>
<dbReference type="PANTHER" id="PTHR34544">
    <property type="entry name" value="OSJNBA0006B20.18 PROTEIN"/>
    <property type="match status" value="1"/>
</dbReference>
<dbReference type="GO" id="GO:0042274">
    <property type="term" value="P:ribosomal small subunit biogenesis"/>
    <property type="evidence" value="ECO:0007669"/>
    <property type="project" value="InterPro"/>
</dbReference>
<dbReference type="HAMAP" id="MF_01077">
    <property type="entry name" value="RimP"/>
    <property type="match status" value="1"/>
</dbReference>
<evidence type="ECO:0000256" key="3">
    <source>
        <dbReference type="SAM" id="MobiDB-lite"/>
    </source>
</evidence>
<evidence type="ECO:0000313" key="7">
    <source>
        <dbReference type="RefSeq" id="XP_030547197.1"/>
    </source>
</evidence>
<dbReference type="InterPro" id="IPR057234">
    <property type="entry name" value="DUF7912"/>
</dbReference>
<sequence>MWSGTRRERGVAKDKMANPMGRILLGSLLRRSSRSCRTISAASLFSSAAASSQALPSARSLSPSASNFRSSFLFLLGNAHLSSRASSCLFPSYLRRLLLSTKTSSSDDNEDVDEAPLPDEVEEDGELTDEWEEEEEAEPKLGDGADGGGIVLQNVPWGEHTLSIAREVLSHYGDDMKLYAFKTTPRGYIYVRIDKMSNKYGCPSMEDIESFSQEYKKRLDEDGALGKIPDNLALEVSSPGAERLLKVPDDLYRFSDMPMNVCYVEDEEPHCQEKHGVFFLDSVETDAETCIWRLADVKENRDPQSKGRPLSRKQKDWRLKLPYAMNRTVTLYLDF</sequence>
<dbReference type="GeneID" id="115752918"/>
<feature type="domain" description="Ribosome maturation factor RimP N-terminal" evidence="4">
    <location>
        <begin position="180"/>
        <end position="242"/>
    </location>
</feature>
<keyword evidence="1" id="KW-0963">Cytoplasm</keyword>
<dbReference type="AlphaFoldDB" id="A0A8B8QLQ5"/>
<dbReference type="PANTHER" id="PTHR34544:SF3">
    <property type="entry name" value="OS07G0155200 PROTEIN"/>
    <property type="match status" value="1"/>
</dbReference>
<dbReference type="Pfam" id="PF02576">
    <property type="entry name" value="RimP_N"/>
    <property type="match status" value="1"/>
</dbReference>
<gene>
    <name evidence="7" type="primary">LOC115752918</name>
</gene>
<name>A0A8B8QLQ5_9MYRT</name>
<dbReference type="SUPFAM" id="SSF75420">
    <property type="entry name" value="YhbC-like, N-terminal domain"/>
    <property type="match status" value="1"/>
</dbReference>
<dbReference type="InterPro" id="IPR028989">
    <property type="entry name" value="RimP_N"/>
</dbReference>
<dbReference type="KEGG" id="rarg:115752918"/>
<proteinExistence type="inferred from homology"/>
<dbReference type="OrthoDB" id="1100432at2759"/>
<keyword evidence="6" id="KW-1185">Reference proteome</keyword>
<dbReference type="InterPro" id="IPR003728">
    <property type="entry name" value="Ribosome_maturation_RimP"/>
</dbReference>
<evidence type="ECO:0000259" key="5">
    <source>
        <dbReference type="Pfam" id="PF25498"/>
    </source>
</evidence>
<protein>
    <submittedName>
        <fullName evidence="7">Uncharacterized protein LOC115752918</fullName>
    </submittedName>
</protein>
<dbReference type="Pfam" id="PF25498">
    <property type="entry name" value="DUF7912"/>
    <property type="match status" value="1"/>
</dbReference>
<evidence type="ECO:0000313" key="6">
    <source>
        <dbReference type="Proteomes" id="UP000827889"/>
    </source>
</evidence>
<accession>A0A8B8QLQ5</accession>
<dbReference type="RefSeq" id="XP_030547197.1">
    <property type="nucleotide sequence ID" value="XM_030691337.2"/>
</dbReference>
<dbReference type="InterPro" id="IPR035956">
    <property type="entry name" value="RimP_N_sf"/>
</dbReference>
<evidence type="ECO:0000256" key="1">
    <source>
        <dbReference type="ARBA" id="ARBA00022490"/>
    </source>
</evidence>
<organism evidence="6 7">
    <name type="scientific">Rhodamnia argentea</name>
    <dbReference type="NCBI Taxonomy" id="178133"/>
    <lineage>
        <taxon>Eukaryota</taxon>
        <taxon>Viridiplantae</taxon>
        <taxon>Streptophyta</taxon>
        <taxon>Embryophyta</taxon>
        <taxon>Tracheophyta</taxon>
        <taxon>Spermatophyta</taxon>
        <taxon>Magnoliopsida</taxon>
        <taxon>eudicotyledons</taxon>
        <taxon>Gunneridae</taxon>
        <taxon>Pentapetalae</taxon>
        <taxon>rosids</taxon>
        <taxon>malvids</taxon>
        <taxon>Myrtales</taxon>
        <taxon>Myrtaceae</taxon>
        <taxon>Myrtoideae</taxon>
        <taxon>Myrteae</taxon>
        <taxon>Australasian group</taxon>
        <taxon>Rhodamnia</taxon>
    </lineage>
</organism>
<evidence type="ECO:0000259" key="4">
    <source>
        <dbReference type="Pfam" id="PF02576"/>
    </source>
</evidence>
<feature type="domain" description="DUF7912" evidence="5">
    <location>
        <begin position="244"/>
        <end position="332"/>
    </location>
</feature>
<feature type="region of interest" description="Disordered" evidence="3">
    <location>
        <begin position="104"/>
        <end position="148"/>
    </location>
</feature>
<dbReference type="Proteomes" id="UP000827889">
    <property type="component" value="Chromosome 5"/>
</dbReference>